<dbReference type="OrthoDB" id="5835829at2759"/>
<dbReference type="PROSITE" id="PS00375">
    <property type="entry name" value="UDPGT"/>
    <property type="match status" value="1"/>
</dbReference>
<dbReference type="AlphaFoldDB" id="A0A2G5CS69"/>
<name>A0A2G5CS69_AQUCA</name>
<dbReference type="SUPFAM" id="SSF53756">
    <property type="entry name" value="UDP-Glycosyltransferase/glycogen phosphorylase"/>
    <property type="match status" value="1"/>
</dbReference>
<dbReference type="GO" id="GO:0035251">
    <property type="term" value="F:UDP-glucosyltransferase activity"/>
    <property type="evidence" value="ECO:0007669"/>
    <property type="project" value="TreeGrafter"/>
</dbReference>
<dbReference type="FunFam" id="3.40.50.2000:FF:000071">
    <property type="entry name" value="Glycosyltransferase"/>
    <property type="match status" value="1"/>
</dbReference>
<dbReference type="EC" id="2.4.1.-" evidence="5"/>
<organism evidence="6 7">
    <name type="scientific">Aquilegia coerulea</name>
    <name type="common">Rocky mountain columbine</name>
    <dbReference type="NCBI Taxonomy" id="218851"/>
    <lineage>
        <taxon>Eukaryota</taxon>
        <taxon>Viridiplantae</taxon>
        <taxon>Streptophyta</taxon>
        <taxon>Embryophyta</taxon>
        <taxon>Tracheophyta</taxon>
        <taxon>Spermatophyta</taxon>
        <taxon>Magnoliopsida</taxon>
        <taxon>Ranunculales</taxon>
        <taxon>Ranunculaceae</taxon>
        <taxon>Thalictroideae</taxon>
        <taxon>Aquilegia</taxon>
    </lineage>
</organism>
<keyword evidence="3 4" id="KW-0808">Transferase</keyword>
<gene>
    <name evidence="6" type="ORF">AQUCO_03900199v1</name>
</gene>
<dbReference type="InterPro" id="IPR002213">
    <property type="entry name" value="UDP_glucos_trans"/>
</dbReference>
<evidence type="ECO:0000256" key="1">
    <source>
        <dbReference type="ARBA" id="ARBA00009995"/>
    </source>
</evidence>
<dbReference type="InterPro" id="IPR035595">
    <property type="entry name" value="UDP_glycos_trans_CS"/>
</dbReference>
<accession>A0A2G5CS69</accession>
<evidence type="ECO:0000256" key="2">
    <source>
        <dbReference type="ARBA" id="ARBA00022676"/>
    </source>
</evidence>
<reference evidence="6 7" key="1">
    <citation type="submission" date="2017-09" db="EMBL/GenBank/DDBJ databases">
        <title>WGS assembly of Aquilegia coerulea Goldsmith.</title>
        <authorList>
            <person name="Hodges S."/>
            <person name="Kramer E."/>
            <person name="Nordborg M."/>
            <person name="Tomkins J."/>
            <person name="Borevitz J."/>
            <person name="Derieg N."/>
            <person name="Yan J."/>
            <person name="Mihaltcheva S."/>
            <person name="Hayes R.D."/>
            <person name="Rokhsar D."/>
        </authorList>
    </citation>
    <scope>NUCLEOTIDE SEQUENCE [LARGE SCALE GENOMIC DNA]</scope>
    <source>
        <strain evidence="7">cv. Goldsmith</strain>
    </source>
</reference>
<dbReference type="Gene3D" id="3.40.50.2000">
    <property type="entry name" value="Glycogen Phosphorylase B"/>
    <property type="match status" value="2"/>
</dbReference>
<proteinExistence type="inferred from homology"/>
<dbReference type="Proteomes" id="UP000230069">
    <property type="component" value="Unassembled WGS sequence"/>
</dbReference>
<dbReference type="FunFam" id="3.40.50.2000:FF:000047">
    <property type="entry name" value="Glycosyltransferase"/>
    <property type="match status" value="1"/>
</dbReference>
<dbReference type="EMBL" id="KZ305056">
    <property type="protein sequence ID" value="PIA34118.1"/>
    <property type="molecule type" value="Genomic_DNA"/>
</dbReference>
<keyword evidence="7" id="KW-1185">Reference proteome</keyword>
<dbReference type="FunCoup" id="A0A2G5CS69">
    <property type="interactions" value="248"/>
</dbReference>
<dbReference type="PANTHER" id="PTHR48047">
    <property type="entry name" value="GLYCOSYLTRANSFERASE"/>
    <property type="match status" value="1"/>
</dbReference>
<evidence type="ECO:0000256" key="4">
    <source>
        <dbReference type="RuleBase" id="RU003718"/>
    </source>
</evidence>
<evidence type="ECO:0000313" key="7">
    <source>
        <dbReference type="Proteomes" id="UP000230069"/>
    </source>
</evidence>
<dbReference type="CDD" id="cd03784">
    <property type="entry name" value="GT1_Gtf-like"/>
    <property type="match status" value="1"/>
</dbReference>
<dbReference type="STRING" id="218851.A0A2G5CS69"/>
<dbReference type="Pfam" id="PF00201">
    <property type="entry name" value="UDPGT"/>
    <property type="match status" value="1"/>
</dbReference>
<comment type="similarity">
    <text evidence="1 4">Belongs to the UDP-glycosyltransferase family.</text>
</comment>
<evidence type="ECO:0000313" key="6">
    <source>
        <dbReference type="EMBL" id="PIA34118.1"/>
    </source>
</evidence>
<dbReference type="InParanoid" id="A0A2G5CS69"/>
<evidence type="ECO:0000256" key="5">
    <source>
        <dbReference type="RuleBase" id="RU362057"/>
    </source>
</evidence>
<evidence type="ECO:0000256" key="3">
    <source>
        <dbReference type="ARBA" id="ARBA00022679"/>
    </source>
</evidence>
<dbReference type="PANTHER" id="PTHR48047:SF45">
    <property type="entry name" value="SCOPOLETIN GLUCOSYLTRANSFERASE-LIKE"/>
    <property type="match status" value="1"/>
</dbReference>
<sequence length="483" mass="54744">MESDAEKLHIFLFPFMASGHMIPMIDIARLFAARGTKSTIISTPLNALHIQESIDGDKNSGLDIGVQVIPFLCVEAGLPKGCENTDSITSPEMFMNFFKACDMLQQPFEKLLEEHHPDCVVSDMFFTWTTDAAKKYRIPRIVFHGICNFTQCARKNIERFAPQEKVELGSEIFVVPGLPDKIEMTKSQFPLWHDETKSNMMDTLIQKTEVTSFGVLVNSFYEMEPAYAEYYKKDMERRAWNIGPVSLYNRNSTSKAQRGKKAAIDENYCISWLNSKKPNSVLYVSFGSLYRISTSQMHEIAMGLEASAISFIWVVRGTNDKEQYSLPEGFENRMEGRGLIIREWAPQVLILDHPAVGGFMTHCGWNSTFEGITAGVPLITWPLFAEQFYNEKLVTKVLKTGIESGNKLWKLTMEPDCVQVTKEKIQEVVTQLMGNGIEAKDMRRRAKEVGEMAKRAVVKGGSSYNDLTALIEELMANKQKLKR</sequence>
<protein>
    <recommendedName>
        <fullName evidence="5">Glycosyltransferase</fullName>
        <ecNumber evidence="5">2.4.1.-</ecNumber>
    </recommendedName>
</protein>
<keyword evidence="2 4" id="KW-0328">Glycosyltransferase</keyword>